<keyword evidence="2" id="KW-1185">Reference proteome</keyword>
<dbReference type="AlphaFoldDB" id="A0AAE8M1M9"/>
<proteinExistence type="predicted"/>
<sequence>MEAEIRTTAAPATCVSALAKLTLVSQAKIAEGGFDYVTPEFEIGLFEENTQNLFISLLGILTLTNGQGAGLSFDQDMPTSQVDPLAIFAYWDSIEPRNGEYDITHKHANDPSFGRVLIVNYCLYSTAASTIPNHFTITFMRVSKATSVSVTTNPRIREVLIQ</sequence>
<dbReference type="EMBL" id="ONZP01000070">
    <property type="protein sequence ID" value="SPJ72611.1"/>
    <property type="molecule type" value="Genomic_DNA"/>
</dbReference>
<organism evidence="1 2">
    <name type="scientific">Fusarium torulosum</name>
    <dbReference type="NCBI Taxonomy" id="33205"/>
    <lineage>
        <taxon>Eukaryota</taxon>
        <taxon>Fungi</taxon>
        <taxon>Dikarya</taxon>
        <taxon>Ascomycota</taxon>
        <taxon>Pezizomycotina</taxon>
        <taxon>Sordariomycetes</taxon>
        <taxon>Hypocreomycetidae</taxon>
        <taxon>Hypocreales</taxon>
        <taxon>Nectriaceae</taxon>
        <taxon>Fusarium</taxon>
    </lineage>
</organism>
<accession>A0AAE8M1M9</accession>
<dbReference type="Proteomes" id="UP001187734">
    <property type="component" value="Unassembled WGS sequence"/>
</dbReference>
<protein>
    <submittedName>
        <fullName evidence="1">Uncharacterized protein</fullName>
    </submittedName>
</protein>
<reference evidence="1" key="1">
    <citation type="submission" date="2018-03" db="EMBL/GenBank/DDBJ databases">
        <authorList>
            <person name="Guldener U."/>
        </authorList>
    </citation>
    <scope>NUCLEOTIDE SEQUENCE</scope>
</reference>
<comment type="caution">
    <text evidence="1">The sequence shown here is derived from an EMBL/GenBank/DDBJ whole genome shotgun (WGS) entry which is preliminary data.</text>
</comment>
<name>A0AAE8M1M9_9HYPO</name>
<evidence type="ECO:0000313" key="2">
    <source>
        <dbReference type="Proteomes" id="UP001187734"/>
    </source>
</evidence>
<gene>
    <name evidence="1" type="ORF">FTOL_02340</name>
</gene>
<evidence type="ECO:0000313" key="1">
    <source>
        <dbReference type="EMBL" id="SPJ72611.1"/>
    </source>
</evidence>